<feature type="transmembrane region" description="Helical" evidence="1">
    <location>
        <begin position="146"/>
        <end position="169"/>
    </location>
</feature>
<reference evidence="4" key="1">
    <citation type="submission" date="2016-12" db="EMBL/GenBank/DDBJ databases">
        <authorList>
            <person name="Gulvik C.A."/>
        </authorList>
    </citation>
    <scope>NUCLEOTIDE SEQUENCE [LARGE SCALE GENOMIC DNA]</scope>
    <source>
        <strain evidence="4">ATCC 51725</strain>
    </source>
</reference>
<keyword evidence="1" id="KW-1133">Transmembrane helix</keyword>
<name>A0A1Q8EDG5_STRAI</name>
<evidence type="ECO:0000313" key="2">
    <source>
        <dbReference type="EMBL" id="OLF49838.1"/>
    </source>
</evidence>
<evidence type="ECO:0000313" key="5">
    <source>
        <dbReference type="Proteomes" id="UP000255213"/>
    </source>
</evidence>
<dbReference type="Proteomes" id="UP000255213">
    <property type="component" value="Unassembled WGS sequence"/>
</dbReference>
<organism evidence="2 4">
    <name type="scientific">Streptococcus acidominimus</name>
    <dbReference type="NCBI Taxonomy" id="1326"/>
    <lineage>
        <taxon>Bacteria</taxon>
        <taxon>Bacillati</taxon>
        <taxon>Bacillota</taxon>
        <taxon>Bacilli</taxon>
        <taxon>Lactobacillales</taxon>
        <taxon>Streptococcaceae</taxon>
        <taxon>Streptococcus</taxon>
    </lineage>
</organism>
<evidence type="ECO:0000256" key="1">
    <source>
        <dbReference type="SAM" id="Phobius"/>
    </source>
</evidence>
<sequence>MTRNEYLAHLQRYLKRLPAEDYQDAMEHFNEYFNEAGPEHEMQVIAELGSPKQAAREILDQLYEKKTETGTATPHNTILIVVLSILAAPMAFPLAITLLSLFFTAILVIFSLLLAMISVWISALAVGLSFVISAFQIFSLSWTSSLLSVGLGLVAIALGLLGVQITIVLGKKALFALIRFIQEKVIRRNRYDII</sequence>
<evidence type="ECO:0000313" key="3">
    <source>
        <dbReference type="EMBL" id="SUN08144.1"/>
    </source>
</evidence>
<protein>
    <submittedName>
        <fullName evidence="3">Membrane protein</fullName>
    </submittedName>
</protein>
<keyword evidence="1" id="KW-0812">Transmembrane</keyword>
<gene>
    <name evidence="2" type="ORF">BU200_05310</name>
    <name evidence="3" type="ORF">NCTC12957_01733</name>
</gene>
<feature type="transmembrane region" description="Helical" evidence="1">
    <location>
        <begin position="78"/>
        <end position="110"/>
    </location>
</feature>
<dbReference type="OrthoDB" id="95800at2"/>
<proteinExistence type="predicted"/>
<feature type="transmembrane region" description="Helical" evidence="1">
    <location>
        <begin position="117"/>
        <end position="140"/>
    </location>
</feature>
<dbReference type="EMBL" id="MSJL01000019">
    <property type="protein sequence ID" value="OLF49838.1"/>
    <property type="molecule type" value="Genomic_DNA"/>
</dbReference>
<reference evidence="2" key="2">
    <citation type="submission" date="2016-12" db="EMBL/GenBank/DDBJ databases">
        <authorList>
            <person name="Song W.-J."/>
            <person name="Kurnit D.M."/>
        </authorList>
    </citation>
    <scope>NUCLEOTIDE SEQUENCE [LARGE SCALE GENOMIC DNA]</scope>
    <source>
        <strain evidence="2">ATCC 51725</strain>
    </source>
</reference>
<dbReference type="Proteomes" id="UP000186437">
    <property type="component" value="Unassembled WGS sequence"/>
</dbReference>
<evidence type="ECO:0000313" key="4">
    <source>
        <dbReference type="Proteomes" id="UP000186437"/>
    </source>
</evidence>
<keyword evidence="4" id="KW-1185">Reference proteome</keyword>
<accession>A0A1Q8EDG5</accession>
<dbReference type="EMBL" id="UHEN01000001">
    <property type="protein sequence ID" value="SUN08144.1"/>
    <property type="molecule type" value="Genomic_DNA"/>
</dbReference>
<keyword evidence="1" id="KW-0472">Membrane</keyword>
<dbReference type="Pfam" id="PF22564">
    <property type="entry name" value="HAAS"/>
    <property type="match status" value="1"/>
</dbReference>
<reference evidence="3 5" key="3">
    <citation type="submission" date="2018-06" db="EMBL/GenBank/DDBJ databases">
        <authorList>
            <consortium name="Pathogen Informatics"/>
            <person name="Doyle S."/>
        </authorList>
    </citation>
    <scope>NUCLEOTIDE SEQUENCE [LARGE SCALE GENOMIC DNA]</scope>
    <source>
        <strain evidence="3 5">NCTC12957</strain>
    </source>
</reference>
<dbReference type="AlphaFoldDB" id="A0A1Q8EDG5"/>
<dbReference type="RefSeq" id="WP_075099185.1">
    <property type="nucleotide sequence ID" value="NZ_MSJL01000019.1"/>
</dbReference>